<gene>
    <name evidence="1" type="ORF">CEE63_15805</name>
    <name evidence="2" type="ORF">CEK00_11275</name>
</gene>
<dbReference type="Proteomes" id="UP000216433">
    <property type="component" value="Unassembled WGS sequence"/>
</dbReference>
<organism evidence="1 3">
    <name type="scientific">Stenotrophomonas maltophilia</name>
    <name type="common">Pseudomonas maltophilia</name>
    <name type="synonym">Xanthomonas maltophilia</name>
    <dbReference type="NCBI Taxonomy" id="40324"/>
    <lineage>
        <taxon>Bacteria</taxon>
        <taxon>Pseudomonadati</taxon>
        <taxon>Pseudomonadota</taxon>
        <taxon>Gammaproteobacteria</taxon>
        <taxon>Lysobacterales</taxon>
        <taxon>Lysobacteraceae</taxon>
        <taxon>Stenotrophomonas</taxon>
        <taxon>Stenotrophomonas maltophilia group</taxon>
    </lineage>
</organism>
<evidence type="ECO:0000313" key="1">
    <source>
        <dbReference type="EMBL" id="OWQ71905.1"/>
    </source>
</evidence>
<proteinExistence type="predicted"/>
<dbReference type="EMBL" id="NJGC01000011">
    <property type="protein sequence ID" value="PAM71440.1"/>
    <property type="molecule type" value="Genomic_DNA"/>
</dbReference>
<sequence length="121" mass="13252">MKSILIALLLTSALPSKEPDYIEPGYIMGSLKANPPPMPGALKAVDAQWEMDYKALRRALLKAGWVATPREYSHPTVQGFPEVNCGQGWQAVCSSGFRKGKQEVFLWLHPTGTNLILIGAD</sequence>
<evidence type="ECO:0000313" key="4">
    <source>
        <dbReference type="Proteomes" id="UP000216433"/>
    </source>
</evidence>
<reference evidence="2 4" key="1">
    <citation type="submission" date="2017-06" db="EMBL/GenBank/DDBJ databases">
        <title>Genome sequencing and assembly of Stenotrophomonas maltophilia DF07.</title>
        <authorList>
            <person name="Iyer R."/>
        </authorList>
    </citation>
    <scope>NUCLEOTIDE SEQUENCE [LARGE SCALE GENOMIC DNA]</scope>
    <source>
        <strain evidence="2 4">DF07</strain>
    </source>
</reference>
<evidence type="ECO:0000313" key="2">
    <source>
        <dbReference type="EMBL" id="PAM71440.1"/>
    </source>
</evidence>
<dbReference type="EMBL" id="NIVX01000092">
    <property type="protein sequence ID" value="OWQ71905.1"/>
    <property type="molecule type" value="Genomic_DNA"/>
</dbReference>
<protein>
    <submittedName>
        <fullName evidence="1">Uncharacterized protein</fullName>
    </submittedName>
</protein>
<dbReference type="AlphaFoldDB" id="A0A246I1W4"/>
<dbReference type="RefSeq" id="WP_049436388.1">
    <property type="nucleotide sequence ID" value="NZ_JAJNEH010000085.1"/>
</dbReference>
<dbReference type="Proteomes" id="UP000197090">
    <property type="component" value="Unassembled WGS sequence"/>
</dbReference>
<accession>A0A246I1W4</accession>
<reference evidence="1 3" key="2">
    <citation type="submission" date="2017-06" db="EMBL/GenBank/DDBJ databases">
        <authorList>
            <person name="Kim H.J."/>
            <person name="Triplett B.A."/>
        </authorList>
    </citation>
    <scope>NUCLEOTIDE SEQUENCE [LARGE SCALE GENOMIC DNA]</scope>
    <source>
        <strain evidence="1 3">594</strain>
    </source>
</reference>
<comment type="caution">
    <text evidence="1">The sequence shown here is derived from an EMBL/GenBank/DDBJ whole genome shotgun (WGS) entry which is preliminary data.</text>
</comment>
<evidence type="ECO:0000313" key="3">
    <source>
        <dbReference type="Proteomes" id="UP000197090"/>
    </source>
</evidence>
<name>A0A246I1W4_STEMA</name>